<feature type="compositionally biased region" description="Low complexity" evidence="1">
    <location>
        <begin position="10"/>
        <end position="24"/>
    </location>
</feature>
<sequence length="279" mass="27874">MTGSHPSRLDASAPAAPAPAGGPADPTLFRNGTVYSDADRFATAILLAAGAVMWLGDETGADAQVRAAERDGGGLEVVDLAGALLTPAFVDAVGGSGASGSALAGQGVVASLSSDSRAPWAAVVGDAAELDALDPGTVVCLDPTTTRLDLAALASAGVPLALGLATPDGGPWHRVQHALAAGLSARAAFLAHTRGAWRASARPDGPTLGRLAVGAPATAVVWDAEELVTQAADARRSEWSLDSRSGLAPLPRLGGLDETGWRAPVAVLTVRDGVVLHRA</sequence>
<dbReference type="SUPFAM" id="SSF51338">
    <property type="entry name" value="Composite domain of metallo-dependent hydrolases"/>
    <property type="match status" value="1"/>
</dbReference>
<dbReference type="Proteomes" id="UP001157161">
    <property type="component" value="Unassembled WGS sequence"/>
</dbReference>
<name>A0AA37UQT2_9MICO</name>
<comment type="caution">
    <text evidence="2">The sequence shown here is derived from an EMBL/GenBank/DDBJ whole genome shotgun (WGS) entry which is preliminary data.</text>
</comment>
<evidence type="ECO:0008006" key="4">
    <source>
        <dbReference type="Google" id="ProtNLM"/>
    </source>
</evidence>
<evidence type="ECO:0000313" key="2">
    <source>
        <dbReference type="EMBL" id="GMA31271.1"/>
    </source>
</evidence>
<evidence type="ECO:0000313" key="3">
    <source>
        <dbReference type="Proteomes" id="UP001157161"/>
    </source>
</evidence>
<feature type="region of interest" description="Disordered" evidence="1">
    <location>
        <begin position="1"/>
        <end position="24"/>
    </location>
</feature>
<dbReference type="AlphaFoldDB" id="A0AA37UQT2"/>
<dbReference type="InterPro" id="IPR011059">
    <property type="entry name" value="Metal-dep_hydrolase_composite"/>
</dbReference>
<gene>
    <name evidence="2" type="ORF">GCM10025875_12630</name>
</gene>
<reference evidence="2" key="2">
    <citation type="submission" date="2023-02" db="EMBL/GenBank/DDBJ databases">
        <authorList>
            <person name="Sun Q."/>
            <person name="Mori K."/>
        </authorList>
    </citation>
    <scope>NUCLEOTIDE SEQUENCE</scope>
    <source>
        <strain evidence="2">NBRC 112290</strain>
    </source>
</reference>
<reference evidence="2" key="1">
    <citation type="journal article" date="2014" name="Int. J. Syst. Evol. Microbiol.">
        <title>Complete genome sequence of Corynebacterium casei LMG S-19264T (=DSM 44701T), isolated from a smear-ripened cheese.</title>
        <authorList>
            <consortium name="US DOE Joint Genome Institute (JGI-PGF)"/>
            <person name="Walter F."/>
            <person name="Albersmeier A."/>
            <person name="Kalinowski J."/>
            <person name="Ruckert C."/>
        </authorList>
    </citation>
    <scope>NUCLEOTIDE SEQUENCE</scope>
    <source>
        <strain evidence="2">NBRC 112290</strain>
    </source>
</reference>
<organism evidence="2 3">
    <name type="scientific">Litorihabitans aurantiacus</name>
    <dbReference type="NCBI Taxonomy" id="1930061"/>
    <lineage>
        <taxon>Bacteria</taxon>
        <taxon>Bacillati</taxon>
        <taxon>Actinomycetota</taxon>
        <taxon>Actinomycetes</taxon>
        <taxon>Micrococcales</taxon>
        <taxon>Beutenbergiaceae</taxon>
        <taxon>Litorihabitans</taxon>
    </lineage>
</organism>
<accession>A0AA37UQT2</accession>
<dbReference type="GO" id="GO:0016810">
    <property type="term" value="F:hydrolase activity, acting on carbon-nitrogen (but not peptide) bonds"/>
    <property type="evidence" value="ECO:0007669"/>
    <property type="project" value="InterPro"/>
</dbReference>
<keyword evidence="3" id="KW-1185">Reference proteome</keyword>
<proteinExistence type="predicted"/>
<protein>
    <recommendedName>
        <fullName evidence="4">Amidohydrolase family protein</fullName>
    </recommendedName>
</protein>
<dbReference type="RefSeq" id="WP_284250133.1">
    <property type="nucleotide sequence ID" value="NZ_BSUM01000001.1"/>
</dbReference>
<dbReference type="EMBL" id="BSUM01000001">
    <property type="protein sequence ID" value="GMA31271.1"/>
    <property type="molecule type" value="Genomic_DNA"/>
</dbReference>
<evidence type="ECO:0000256" key="1">
    <source>
        <dbReference type="SAM" id="MobiDB-lite"/>
    </source>
</evidence>